<dbReference type="PANTHER" id="PTHR31384:SF9">
    <property type="entry name" value="AUXIN RESPONSE FACTOR 19"/>
    <property type="match status" value="1"/>
</dbReference>
<evidence type="ECO:0000313" key="14">
    <source>
        <dbReference type="EMBL" id="EPS64535.1"/>
    </source>
</evidence>
<feature type="domain" description="PB1" evidence="13">
    <location>
        <begin position="695"/>
        <end position="779"/>
    </location>
</feature>
<dbReference type="GO" id="GO:0006355">
    <property type="term" value="P:regulation of DNA-templated transcription"/>
    <property type="evidence" value="ECO:0007669"/>
    <property type="project" value="InterPro"/>
</dbReference>
<dbReference type="Pfam" id="PF02362">
    <property type="entry name" value="B3"/>
    <property type="match status" value="1"/>
</dbReference>
<feature type="non-terminal residue" evidence="14">
    <location>
        <position position="808"/>
    </location>
</feature>
<dbReference type="InterPro" id="IPR003340">
    <property type="entry name" value="B3_DNA-bd"/>
</dbReference>
<dbReference type="Gene3D" id="3.10.20.90">
    <property type="entry name" value="Phosphatidylinositol 3-kinase Catalytic Subunit, Chain A, domain 1"/>
    <property type="match status" value="1"/>
</dbReference>
<dbReference type="EMBL" id="AUSU01004759">
    <property type="protein sequence ID" value="EPS64535.1"/>
    <property type="molecule type" value="Genomic_DNA"/>
</dbReference>
<evidence type="ECO:0000256" key="1">
    <source>
        <dbReference type="ARBA" id="ARBA00004123"/>
    </source>
</evidence>
<evidence type="ECO:0000256" key="3">
    <source>
        <dbReference type="ARBA" id="ARBA00022473"/>
    </source>
</evidence>
<evidence type="ECO:0000256" key="10">
    <source>
        <dbReference type="RuleBase" id="RU004561"/>
    </source>
</evidence>
<evidence type="ECO:0000256" key="2">
    <source>
        <dbReference type="ARBA" id="ARBA00007853"/>
    </source>
</evidence>
<dbReference type="Pfam" id="PF02309">
    <property type="entry name" value="AUX_IAA"/>
    <property type="match status" value="1"/>
</dbReference>
<dbReference type="SUPFAM" id="SSF54277">
    <property type="entry name" value="CAD &amp; PB1 domains"/>
    <property type="match status" value="1"/>
</dbReference>
<feature type="domain" description="TF-B3" evidence="12">
    <location>
        <begin position="76"/>
        <end position="178"/>
    </location>
</feature>
<keyword evidence="7 10" id="KW-0539">Nucleus</keyword>
<dbReference type="GO" id="GO:0005634">
    <property type="term" value="C:nucleus"/>
    <property type="evidence" value="ECO:0007669"/>
    <property type="project" value="UniProtKB-SubCell"/>
</dbReference>
<proteinExistence type="inferred from homology"/>
<dbReference type="PROSITE" id="PS51745">
    <property type="entry name" value="PB1"/>
    <property type="match status" value="1"/>
</dbReference>
<evidence type="ECO:0000256" key="6">
    <source>
        <dbReference type="ARBA" id="ARBA00023163"/>
    </source>
</evidence>
<comment type="function">
    <text evidence="10">Auxin response factors (ARFs) are transcriptional factors that bind specifically to the DNA sequence 5'-TGTCTC-3' found in the auxin-responsive promoter elements (AuxREs).</text>
</comment>
<dbReference type="PROSITE" id="PS50863">
    <property type="entry name" value="B3"/>
    <property type="match status" value="1"/>
</dbReference>
<dbReference type="GO" id="GO:0009835">
    <property type="term" value="P:fruit ripening"/>
    <property type="evidence" value="ECO:0007669"/>
    <property type="project" value="UniProtKB-KW"/>
</dbReference>
<dbReference type="Pfam" id="PF06507">
    <property type="entry name" value="ARF_AD"/>
    <property type="match status" value="1"/>
</dbReference>
<dbReference type="FunFam" id="2.30.30.1040:FF:000001">
    <property type="entry name" value="Auxin response factor"/>
    <property type="match status" value="1"/>
</dbReference>
<dbReference type="Proteomes" id="UP000015453">
    <property type="component" value="Unassembled WGS sequence"/>
</dbReference>
<evidence type="ECO:0000313" key="15">
    <source>
        <dbReference type="Proteomes" id="UP000015453"/>
    </source>
</evidence>
<comment type="similarity">
    <text evidence="2 10">Belongs to the ARF family.</text>
</comment>
<organism evidence="14 15">
    <name type="scientific">Genlisea aurea</name>
    <dbReference type="NCBI Taxonomy" id="192259"/>
    <lineage>
        <taxon>Eukaryota</taxon>
        <taxon>Viridiplantae</taxon>
        <taxon>Streptophyta</taxon>
        <taxon>Embryophyta</taxon>
        <taxon>Tracheophyta</taxon>
        <taxon>Spermatophyta</taxon>
        <taxon>Magnoliopsida</taxon>
        <taxon>eudicotyledons</taxon>
        <taxon>Gunneridae</taxon>
        <taxon>Pentapetalae</taxon>
        <taxon>asterids</taxon>
        <taxon>lamiids</taxon>
        <taxon>Lamiales</taxon>
        <taxon>Lentibulariaceae</taxon>
        <taxon>Genlisea</taxon>
    </lineage>
</organism>
<dbReference type="InterPro" id="IPR015300">
    <property type="entry name" value="DNA-bd_pseudobarrel_sf"/>
</dbReference>
<dbReference type="GO" id="GO:0009734">
    <property type="term" value="P:auxin-activated signaling pathway"/>
    <property type="evidence" value="ECO:0007669"/>
    <property type="project" value="UniProtKB-KW"/>
</dbReference>
<dbReference type="FunFam" id="3.10.20.90:FF:000047">
    <property type="entry name" value="Auxin response factor"/>
    <property type="match status" value="1"/>
</dbReference>
<dbReference type="SMART" id="SM01019">
    <property type="entry name" value="B3"/>
    <property type="match status" value="1"/>
</dbReference>
<dbReference type="InterPro" id="IPR044835">
    <property type="entry name" value="ARF_plant"/>
</dbReference>
<gene>
    <name evidence="14" type="ORF">M569_10246</name>
</gene>
<comment type="subcellular location">
    <subcellularLocation>
        <location evidence="1 10">Nucleus</location>
    </subcellularLocation>
</comment>
<dbReference type="OrthoDB" id="760842at2759"/>
<comment type="subunit">
    <text evidence="10">Homodimers and heterodimers.</text>
</comment>
<feature type="region of interest" description="Disordered" evidence="11">
    <location>
        <begin position="387"/>
        <end position="417"/>
    </location>
</feature>
<feature type="compositionally biased region" description="Polar residues" evidence="11">
    <location>
        <begin position="400"/>
        <end position="413"/>
    </location>
</feature>
<dbReference type="FunFam" id="2.40.330.10:FF:000001">
    <property type="entry name" value="Auxin response factor"/>
    <property type="match status" value="1"/>
</dbReference>
<comment type="caution">
    <text evidence="14">The sequence shown here is derived from an EMBL/GenBank/DDBJ whole genome shotgun (WGS) entry which is preliminary data.</text>
</comment>
<dbReference type="InterPro" id="IPR053793">
    <property type="entry name" value="PB1-like"/>
</dbReference>
<sequence>QVAASMKKGMDMQVPSYPNLPPKLLCVLQSLILNADPETDEVYAQMTLQPVPSFDKDALLRSDLSMRANKPQMEFFCKTLTASDTSTHGGFSVPRRAAEKIFPPLDFTMQPPAQELVARDLHDSLWTFRHIYRGQPKRHLLTTGWSHFVSGKRLIAGDSVLFIRDEKQQLLLGIRRANRQPTALSSSVLSSDSMHIGILAAAAHAAANNSPFTVYYNPRASPSEFVIPLAKYYKAVCSNQISLGMRFRMIFETEESGTRRYMGTITGISDSDPVRWKNSQWRNLQARLIWWDESTAGEKRSRVSIWEIDPVTAPFFICQTPSPLFRPKRPRLLPGMPDDDPCDLDIMFWSSTMPWIGDELGSRKDPQSFPGLSLAQWMNMQQNSNCMSPLPGSSHRHNELQNNGSRPNRQQPAVQDHHQIQKLVVPSSSLIETNQILRPCQQQICNQSLLSPSDILSQPQLNIISDQLQLVDVIQPSFSNPTADVSSIRIEQHQKLLSGQVGRRSSLNHLENNQLSAVTTEDVPSCSTSPSATNNAASLVMLRDVKQPPFNASVTQSRGFYDPARGGGGRADYLDSSPSAATSVLSQNNSSSACFNPLSAAPPPRGDPRNHVVFGSDFESQLGMAMIPPGDHGNMMASFDATAKETHPDFSSSVVTQSCGAPDMAFDSFDMAMNDDNDNFGNAGVSSWAGVPRMRTYTKVYKRGAVGRSIDVTRYSSYEGLKHDLARRFGIEGQLEDGLRVGWKLVYVDHENDVLLVGDDPWEEFVNCVRCIKILSPQEVQQMSLDGDDFGNGVVSKQACSSSENNGA</sequence>
<evidence type="ECO:0000256" key="4">
    <source>
        <dbReference type="ARBA" id="ARBA00023015"/>
    </source>
</evidence>
<evidence type="ECO:0000259" key="13">
    <source>
        <dbReference type="PROSITE" id="PS51745"/>
    </source>
</evidence>
<evidence type="ECO:0000259" key="12">
    <source>
        <dbReference type="PROSITE" id="PS50863"/>
    </source>
</evidence>
<dbReference type="CDD" id="cd10017">
    <property type="entry name" value="B3_DNA"/>
    <property type="match status" value="1"/>
</dbReference>
<keyword evidence="6 10" id="KW-0804">Transcription</keyword>
<keyword evidence="4 10" id="KW-0805">Transcription regulation</keyword>
<name>S8CCB4_9LAMI</name>
<dbReference type="SUPFAM" id="SSF101936">
    <property type="entry name" value="DNA-binding pseudobarrel domain"/>
    <property type="match status" value="1"/>
</dbReference>
<dbReference type="GO" id="GO:0003677">
    <property type="term" value="F:DNA binding"/>
    <property type="evidence" value="ECO:0007669"/>
    <property type="project" value="UniProtKB-KW"/>
</dbReference>
<evidence type="ECO:0000256" key="5">
    <source>
        <dbReference type="ARBA" id="ARBA00023125"/>
    </source>
</evidence>
<evidence type="ECO:0000256" key="8">
    <source>
        <dbReference type="ARBA" id="ARBA00023294"/>
    </source>
</evidence>
<dbReference type="AlphaFoldDB" id="S8CCB4"/>
<feature type="non-terminal residue" evidence="14">
    <location>
        <position position="1"/>
    </location>
</feature>
<evidence type="ECO:0000256" key="9">
    <source>
        <dbReference type="ARBA" id="ARBA00033478"/>
    </source>
</evidence>
<dbReference type="Gene3D" id="2.40.330.10">
    <property type="entry name" value="DNA-binding pseudobarrel domain"/>
    <property type="match status" value="1"/>
</dbReference>
<evidence type="ECO:0000256" key="7">
    <source>
        <dbReference type="ARBA" id="ARBA00023242"/>
    </source>
</evidence>
<keyword evidence="15" id="KW-1185">Reference proteome</keyword>
<reference evidence="14 15" key="1">
    <citation type="journal article" date="2013" name="BMC Genomics">
        <title>The miniature genome of a carnivorous plant Genlisea aurea contains a low number of genes and short non-coding sequences.</title>
        <authorList>
            <person name="Leushkin E.V."/>
            <person name="Sutormin R.A."/>
            <person name="Nabieva E.R."/>
            <person name="Penin A.A."/>
            <person name="Kondrashov A.S."/>
            <person name="Logacheva M.D."/>
        </authorList>
    </citation>
    <scope>NUCLEOTIDE SEQUENCE [LARGE SCALE GENOMIC DNA]</scope>
</reference>
<evidence type="ECO:0000256" key="11">
    <source>
        <dbReference type="SAM" id="MobiDB-lite"/>
    </source>
</evidence>
<keyword evidence="3" id="KW-0217">Developmental protein</keyword>
<protein>
    <recommendedName>
        <fullName evidence="10">Auxin response factor</fullName>
    </recommendedName>
</protein>
<accession>S8CCB4</accession>
<dbReference type="InterPro" id="IPR010525">
    <property type="entry name" value="ARF_dom"/>
</dbReference>
<dbReference type="InterPro" id="IPR033389">
    <property type="entry name" value="AUX/IAA_dom"/>
</dbReference>
<dbReference type="Gene3D" id="2.30.30.1040">
    <property type="match status" value="1"/>
</dbReference>
<keyword evidence="9" id="KW-0292">Fruit ripening</keyword>
<dbReference type="PANTHER" id="PTHR31384">
    <property type="entry name" value="AUXIN RESPONSE FACTOR 4-RELATED"/>
    <property type="match status" value="1"/>
</dbReference>
<keyword evidence="8 10" id="KW-0927">Auxin signaling pathway</keyword>
<keyword evidence="5 10" id="KW-0238">DNA-binding</keyword>